<dbReference type="Proteomes" id="UP001549921">
    <property type="component" value="Unassembled WGS sequence"/>
</dbReference>
<sequence length="621" mass="68575">MEKSLEDGLYQAVLIQDYQTVAHLLTKGANPNKTACFGKTSLGEAAHNGSFEIAKLLIDATLSTSATNTSTSVVTRKRHKSYKRKYQHGASAQTVVKYKNINDRKIKDCFGLNHHDTIIQDNIKPEKNQGYFVVIHSEGSSSDESKVSSLLTTSSLTPSPQSDLEWDEEIDNDTPVVDTSEDESWTSMYKWYAAILECTGAAIASASAATYGVDQQDAYMRTALHYAVERGHEDIVNLLLKSGCKVDVTAAEGLTPLHIAAMEDHKEIARMLLAAGSHVNNKTHEKITALHFAASRGFLDMVKILVSNGANIESRDTNERTPLYLAIMKGHIDVVDFLISVGANVNSEEIHGYTPLCEAVWQRFPDIVELLLKSGARITHSHKLIHNAIIQRQEAIVKMLANVGGGINLHNDNGDTPLLLTARLSQPRDTRILLERGANVNASNSITGANALHIAVECIESAEEFEELLVCLIEYNIDMNHTALTGDTPLNRALLLHRDHAALLLIRHGADVNSCDVRTCGLDNLTIASRRRSSDLACLLIKAGHYLPYPEAEVTPKPGSTAHWLQCIAREPLSLSDICRINIRRSCKNMGLFVYINRLPLPHSLKKFLTMEDEYSWLTNV</sequence>
<dbReference type="InterPro" id="IPR036770">
    <property type="entry name" value="Ankyrin_rpt-contain_sf"/>
</dbReference>
<keyword evidence="1" id="KW-0677">Repeat</keyword>
<feature type="repeat" description="ANK" evidence="3">
    <location>
        <begin position="219"/>
        <end position="251"/>
    </location>
</feature>
<keyword evidence="2 3" id="KW-0040">ANK repeat</keyword>
<organism evidence="6 7">
    <name type="scientific">Loxostege sticticalis</name>
    <name type="common">Beet webworm moth</name>
    <dbReference type="NCBI Taxonomy" id="481309"/>
    <lineage>
        <taxon>Eukaryota</taxon>
        <taxon>Metazoa</taxon>
        <taxon>Ecdysozoa</taxon>
        <taxon>Arthropoda</taxon>
        <taxon>Hexapoda</taxon>
        <taxon>Insecta</taxon>
        <taxon>Pterygota</taxon>
        <taxon>Neoptera</taxon>
        <taxon>Endopterygota</taxon>
        <taxon>Lepidoptera</taxon>
        <taxon>Glossata</taxon>
        <taxon>Ditrysia</taxon>
        <taxon>Pyraloidea</taxon>
        <taxon>Crambidae</taxon>
        <taxon>Pyraustinae</taxon>
        <taxon>Loxostege</taxon>
    </lineage>
</organism>
<dbReference type="PRINTS" id="PR01415">
    <property type="entry name" value="ANKYRIN"/>
</dbReference>
<dbReference type="PROSITE" id="PS50297">
    <property type="entry name" value="ANK_REP_REGION"/>
    <property type="match status" value="7"/>
</dbReference>
<feature type="repeat" description="ANK" evidence="3">
    <location>
        <begin position="413"/>
        <end position="445"/>
    </location>
</feature>
<evidence type="ECO:0000313" key="7">
    <source>
        <dbReference type="Proteomes" id="UP001549921"/>
    </source>
</evidence>
<feature type="repeat" description="ANK" evidence="3">
    <location>
        <begin position="485"/>
        <end position="517"/>
    </location>
</feature>
<feature type="domain" description="SOCS box" evidence="5">
    <location>
        <begin position="570"/>
        <end position="609"/>
    </location>
</feature>
<evidence type="ECO:0000256" key="4">
    <source>
        <dbReference type="SAM" id="MobiDB-lite"/>
    </source>
</evidence>
<comment type="caution">
    <text evidence="6">The sequence shown here is derived from an EMBL/GenBank/DDBJ whole genome shotgun (WGS) entry which is preliminary data.</text>
</comment>
<dbReference type="PROSITE" id="PS50225">
    <property type="entry name" value="SOCS"/>
    <property type="match status" value="1"/>
</dbReference>
<dbReference type="InterPro" id="IPR036036">
    <property type="entry name" value="SOCS_box-like_dom_sf"/>
</dbReference>
<feature type="repeat" description="ANK" evidence="3">
    <location>
        <begin position="252"/>
        <end position="284"/>
    </location>
</feature>
<accession>A0ABD0TIN3</accession>
<dbReference type="PANTHER" id="PTHR24166">
    <property type="entry name" value="ROLLING PEBBLES, ISOFORM B"/>
    <property type="match status" value="1"/>
</dbReference>
<dbReference type="Pfam" id="PF12796">
    <property type="entry name" value="Ank_2"/>
    <property type="match status" value="2"/>
</dbReference>
<dbReference type="AlphaFoldDB" id="A0ABD0TIN3"/>
<feature type="repeat" description="ANK" evidence="3">
    <location>
        <begin position="285"/>
        <end position="317"/>
    </location>
</feature>
<dbReference type="PANTHER" id="PTHR24166:SF48">
    <property type="entry name" value="PROTEIN VAPYRIN"/>
    <property type="match status" value="1"/>
</dbReference>
<dbReference type="Pfam" id="PF00023">
    <property type="entry name" value="Ank"/>
    <property type="match status" value="2"/>
</dbReference>
<evidence type="ECO:0000313" key="6">
    <source>
        <dbReference type="EMBL" id="KAL0849198.1"/>
    </source>
</evidence>
<dbReference type="SUPFAM" id="SSF158235">
    <property type="entry name" value="SOCS box-like"/>
    <property type="match status" value="1"/>
</dbReference>
<gene>
    <name evidence="6" type="ORF">ABMA28_013536</name>
</gene>
<feature type="repeat" description="ANK" evidence="3">
    <location>
        <begin position="318"/>
        <end position="350"/>
    </location>
</feature>
<evidence type="ECO:0000256" key="3">
    <source>
        <dbReference type="PROSITE-ProRule" id="PRU00023"/>
    </source>
</evidence>
<evidence type="ECO:0000259" key="5">
    <source>
        <dbReference type="PROSITE" id="PS50225"/>
    </source>
</evidence>
<dbReference type="SMART" id="SM00248">
    <property type="entry name" value="ANK"/>
    <property type="match status" value="10"/>
</dbReference>
<dbReference type="SUPFAM" id="SSF48403">
    <property type="entry name" value="Ankyrin repeat"/>
    <property type="match status" value="2"/>
</dbReference>
<dbReference type="SMART" id="SM00969">
    <property type="entry name" value="SOCS_box"/>
    <property type="match status" value="1"/>
</dbReference>
<proteinExistence type="predicted"/>
<protein>
    <recommendedName>
        <fullName evidence="5">SOCS box domain-containing protein</fullName>
    </recommendedName>
</protein>
<dbReference type="CDD" id="cd03716">
    <property type="entry name" value="SOCS_ASB_like"/>
    <property type="match status" value="1"/>
</dbReference>
<dbReference type="InterPro" id="IPR050889">
    <property type="entry name" value="Dendritic_Spine_Reg/Scaffold"/>
</dbReference>
<dbReference type="EMBL" id="JBEDNZ010000004">
    <property type="protein sequence ID" value="KAL0849198.1"/>
    <property type="molecule type" value="Genomic_DNA"/>
</dbReference>
<dbReference type="InterPro" id="IPR001496">
    <property type="entry name" value="SOCS_box"/>
</dbReference>
<dbReference type="PROSITE" id="PS50088">
    <property type="entry name" value="ANK_REPEAT"/>
    <property type="match status" value="7"/>
</dbReference>
<dbReference type="InterPro" id="IPR002110">
    <property type="entry name" value="Ankyrin_rpt"/>
</dbReference>
<evidence type="ECO:0000256" key="1">
    <source>
        <dbReference type="ARBA" id="ARBA00022737"/>
    </source>
</evidence>
<dbReference type="Gene3D" id="1.10.750.20">
    <property type="entry name" value="SOCS box"/>
    <property type="match status" value="1"/>
</dbReference>
<dbReference type="Pfam" id="PF07525">
    <property type="entry name" value="SOCS_box"/>
    <property type="match status" value="1"/>
</dbReference>
<evidence type="ECO:0000256" key="2">
    <source>
        <dbReference type="ARBA" id="ARBA00023043"/>
    </source>
</evidence>
<feature type="compositionally biased region" description="Low complexity" evidence="4">
    <location>
        <begin position="143"/>
        <end position="160"/>
    </location>
</feature>
<name>A0ABD0TIN3_LOXSC</name>
<feature type="region of interest" description="Disordered" evidence="4">
    <location>
        <begin position="143"/>
        <end position="166"/>
    </location>
</feature>
<dbReference type="Gene3D" id="1.25.40.20">
    <property type="entry name" value="Ankyrin repeat-containing domain"/>
    <property type="match status" value="3"/>
</dbReference>
<reference evidence="6 7" key="1">
    <citation type="submission" date="2024-06" db="EMBL/GenBank/DDBJ databases">
        <title>A chromosome-level genome assembly of beet webworm, Loxostege sticticalis.</title>
        <authorList>
            <person name="Zhang Y."/>
        </authorList>
    </citation>
    <scope>NUCLEOTIDE SEQUENCE [LARGE SCALE GENOMIC DNA]</scope>
    <source>
        <strain evidence="6">AQ028</strain>
        <tissue evidence="6">Male pupae</tissue>
    </source>
</reference>
<feature type="repeat" description="ANK" evidence="3">
    <location>
        <begin position="351"/>
        <end position="383"/>
    </location>
</feature>